<comment type="caution">
    <text evidence="3">The sequence shown here is derived from an EMBL/GenBank/DDBJ whole genome shotgun (WGS) entry which is preliminary data.</text>
</comment>
<gene>
    <name evidence="3" type="ORF">FEF65_12520</name>
</gene>
<feature type="domain" description="Phosphatidic acid phosphatase type 2/haloperoxidase" evidence="2">
    <location>
        <begin position="51"/>
        <end position="163"/>
    </location>
</feature>
<accession>A0A5R9GKB7</accession>
<dbReference type="OrthoDB" id="5292764at2"/>
<reference evidence="3 4" key="1">
    <citation type="journal article" date="2019" name="Appl. Environ. Microbiol.">
        <title>Environmental Evidence and Genomic Insight of Iron-oxidizing Bacteria Preference Towards More Corrosion Resistant Stainless Steel at Higher Salinities.</title>
        <authorList>
            <person name="Garrison C.E."/>
            <person name="Price K.A."/>
            <person name="Field E.K."/>
        </authorList>
    </citation>
    <scope>NUCLEOTIDE SEQUENCE [LARGE SCALE GENOMIC DNA]</scope>
    <source>
        <strain evidence="3 4">P3</strain>
    </source>
</reference>
<feature type="transmembrane region" description="Helical" evidence="1">
    <location>
        <begin position="148"/>
        <end position="167"/>
    </location>
</feature>
<feature type="transmembrane region" description="Helical" evidence="1">
    <location>
        <begin position="205"/>
        <end position="222"/>
    </location>
</feature>
<keyword evidence="1" id="KW-0812">Transmembrane</keyword>
<feature type="transmembrane region" description="Helical" evidence="1">
    <location>
        <begin position="179"/>
        <end position="199"/>
    </location>
</feature>
<proteinExistence type="predicted"/>
<keyword evidence="4" id="KW-1185">Reference proteome</keyword>
<feature type="transmembrane region" description="Helical" evidence="1">
    <location>
        <begin position="20"/>
        <end position="44"/>
    </location>
</feature>
<feature type="transmembrane region" description="Helical" evidence="1">
    <location>
        <begin position="51"/>
        <end position="69"/>
    </location>
</feature>
<dbReference type="PANTHER" id="PTHR14969:SF13">
    <property type="entry name" value="AT30094P"/>
    <property type="match status" value="1"/>
</dbReference>
<evidence type="ECO:0000256" key="1">
    <source>
        <dbReference type="SAM" id="Phobius"/>
    </source>
</evidence>
<evidence type="ECO:0000313" key="4">
    <source>
        <dbReference type="Proteomes" id="UP000306585"/>
    </source>
</evidence>
<evidence type="ECO:0000259" key="2">
    <source>
        <dbReference type="SMART" id="SM00014"/>
    </source>
</evidence>
<dbReference type="RefSeq" id="WP_138240160.1">
    <property type="nucleotide sequence ID" value="NZ_VBRY01000014.1"/>
</dbReference>
<feature type="transmembrane region" description="Helical" evidence="1">
    <location>
        <begin position="123"/>
        <end position="142"/>
    </location>
</feature>
<dbReference type="AlphaFoldDB" id="A0A5R9GKB7"/>
<keyword evidence="1" id="KW-0472">Membrane</keyword>
<dbReference type="SUPFAM" id="SSF48317">
    <property type="entry name" value="Acid phosphatase/Vanadium-dependent haloperoxidase"/>
    <property type="match status" value="1"/>
</dbReference>
<dbReference type="InterPro" id="IPR036938">
    <property type="entry name" value="PAP2/HPO_sf"/>
</dbReference>
<dbReference type="InterPro" id="IPR000326">
    <property type="entry name" value="PAP2/HPO"/>
</dbReference>
<dbReference type="Pfam" id="PF01569">
    <property type="entry name" value="PAP2"/>
    <property type="match status" value="1"/>
</dbReference>
<dbReference type="Gene3D" id="1.20.144.10">
    <property type="entry name" value="Phosphatidic acid phosphatase type 2/haloperoxidase"/>
    <property type="match status" value="1"/>
</dbReference>
<dbReference type="PANTHER" id="PTHR14969">
    <property type="entry name" value="SPHINGOSINE-1-PHOSPHATE PHOSPHOHYDROLASE"/>
    <property type="match status" value="1"/>
</dbReference>
<dbReference type="Proteomes" id="UP000306585">
    <property type="component" value="Unassembled WGS sequence"/>
</dbReference>
<dbReference type="SMART" id="SM00014">
    <property type="entry name" value="acidPPc"/>
    <property type="match status" value="1"/>
</dbReference>
<name>A0A5R9GKB7_9PROT</name>
<evidence type="ECO:0000313" key="3">
    <source>
        <dbReference type="EMBL" id="TLS65645.1"/>
    </source>
</evidence>
<protein>
    <submittedName>
        <fullName evidence="3">Phosphatase PAP2 family protein</fullName>
    </submittedName>
</protein>
<sequence>MNTGIDNTLFHLINDAHTPWLDGCFGVISGLGDGLVVALLCALLMLFHLRLGLASLLAFAISGLLAQLLKRLFDTPRPAALLEHVHVLGSTLTTHSFPSGHATSDGVMVLAALLLWRLHDWRSWTVAGLFVVAAIGRIYGGAHFPVDVMAGLLLGITTMWAMWHWSARWPVERWQVSEWSWKIPGLIVAVLAAVLGLGYHMQPSTAQSLALILPVASLMILLQQWKKRVPHEQ</sequence>
<keyword evidence="1" id="KW-1133">Transmembrane helix</keyword>
<organism evidence="3 4">
    <name type="scientific">Mariprofundus erugo</name>
    <dbReference type="NCBI Taxonomy" id="2528639"/>
    <lineage>
        <taxon>Bacteria</taxon>
        <taxon>Pseudomonadati</taxon>
        <taxon>Pseudomonadota</taxon>
        <taxon>Candidatius Mariprofundia</taxon>
        <taxon>Mariprofundales</taxon>
        <taxon>Mariprofundaceae</taxon>
        <taxon>Mariprofundus</taxon>
    </lineage>
</organism>
<feature type="transmembrane region" description="Helical" evidence="1">
    <location>
        <begin position="97"/>
        <end position="116"/>
    </location>
</feature>
<dbReference type="EMBL" id="VBRY01000014">
    <property type="protein sequence ID" value="TLS65645.1"/>
    <property type="molecule type" value="Genomic_DNA"/>
</dbReference>